<dbReference type="EMBL" id="CP035033">
    <property type="protein sequence ID" value="QAB16465.1"/>
    <property type="molecule type" value="Genomic_DNA"/>
</dbReference>
<dbReference type="Pfam" id="PF13671">
    <property type="entry name" value="AAA_33"/>
    <property type="match status" value="1"/>
</dbReference>
<gene>
    <name evidence="1" type="ORF">EPV75_06875</name>
</gene>
<accession>A0A410H6B4</accession>
<dbReference type="PANTHER" id="PTHR43883:SF1">
    <property type="entry name" value="GLUCONOKINASE"/>
    <property type="match status" value="1"/>
</dbReference>
<dbReference type="SUPFAM" id="SSF52540">
    <property type="entry name" value="P-loop containing nucleoside triphosphate hydrolases"/>
    <property type="match status" value="1"/>
</dbReference>
<dbReference type="Gene3D" id="3.90.1200.10">
    <property type="match status" value="1"/>
</dbReference>
<dbReference type="Gene3D" id="3.40.50.300">
    <property type="entry name" value="P-loop containing nucleotide triphosphate hydrolases"/>
    <property type="match status" value="1"/>
</dbReference>
<dbReference type="KEGG" id="htr:EPV75_06875"/>
<proteinExistence type="predicted"/>
<dbReference type="Proteomes" id="UP000285478">
    <property type="component" value="Chromosome"/>
</dbReference>
<dbReference type="PANTHER" id="PTHR43883">
    <property type="entry name" value="SLR0207 PROTEIN"/>
    <property type="match status" value="1"/>
</dbReference>
<protein>
    <submittedName>
        <fullName evidence="1">Uncharacterized protein</fullName>
    </submittedName>
</protein>
<dbReference type="InterPro" id="IPR011009">
    <property type="entry name" value="Kinase-like_dom_sf"/>
</dbReference>
<reference evidence="1 2" key="1">
    <citation type="journal article" date="2018" name="Environ. Microbiol.">
        <title>Genomes of ubiquitous marine and hypersaline Hydrogenovibrio, Thiomicrorhabdus and Thiomicrospira spp. encode a diversity of mechanisms to sustain chemolithoautotrophy in heterogeneous environments.</title>
        <authorList>
            <person name="Scott K.M."/>
            <person name="Williams J."/>
            <person name="Porter C.M.B."/>
            <person name="Russel S."/>
            <person name="Harmer T.L."/>
            <person name="Paul J.H."/>
            <person name="Antonen K.M."/>
            <person name="Bridges M.K."/>
            <person name="Camper G.J."/>
            <person name="Campla C.K."/>
            <person name="Casella L.G."/>
            <person name="Chase E."/>
            <person name="Conrad J.W."/>
            <person name="Cruz M.C."/>
            <person name="Dunlap D.S."/>
            <person name="Duran L."/>
            <person name="Fahsbender E.M."/>
            <person name="Goldsmith D.B."/>
            <person name="Keeley R.F."/>
            <person name="Kondoff M.R."/>
            <person name="Kussy B.I."/>
            <person name="Lane M.K."/>
            <person name="Lawler S."/>
            <person name="Leigh B.A."/>
            <person name="Lewis C."/>
            <person name="Lostal L.M."/>
            <person name="Marking D."/>
            <person name="Mancera P.A."/>
            <person name="McClenthan E.C."/>
            <person name="McIntyre E.A."/>
            <person name="Mine J.A."/>
            <person name="Modi S."/>
            <person name="Moore B.D."/>
            <person name="Morgan W.A."/>
            <person name="Nelson K.M."/>
            <person name="Nguyen K.N."/>
            <person name="Ogburn N."/>
            <person name="Parrino D.G."/>
            <person name="Pedapudi A.D."/>
            <person name="Pelham R.P."/>
            <person name="Preece A.M."/>
            <person name="Rampersad E.A."/>
            <person name="Richardson J.C."/>
            <person name="Rodgers C.M."/>
            <person name="Schaffer B.L."/>
            <person name="Sheridan N.E."/>
            <person name="Solone M.R."/>
            <person name="Staley Z.R."/>
            <person name="Tabuchi M."/>
            <person name="Waide R.J."/>
            <person name="Wanjugi P.W."/>
            <person name="Young S."/>
            <person name="Clum A."/>
            <person name="Daum C."/>
            <person name="Huntemann M."/>
            <person name="Ivanova N."/>
            <person name="Kyrpides N."/>
            <person name="Mikhailova N."/>
            <person name="Palaniappan K."/>
            <person name="Pillay M."/>
            <person name="Reddy T.B.K."/>
            <person name="Shapiro N."/>
            <person name="Stamatis D."/>
            <person name="Varghese N."/>
            <person name="Woyke T."/>
            <person name="Boden R."/>
            <person name="Freyermuth S.K."/>
            <person name="Kerfeld C.A."/>
        </authorList>
    </citation>
    <scope>NUCLEOTIDE SEQUENCE [LARGE SCALE GENOMIC DNA]</scope>
    <source>
        <strain evidence="1 2">JR-2</strain>
    </source>
</reference>
<sequence>MNLPFFIDELSRADVYPHPTEVITTIETHISVVFLTGDYAYKLKKPVDFGFLDFSQLADRKRYCELEIQLNQRSAPELYIDICPLYFHDGQVQFEPNGDPVEYLIKMKQFDPNRVLGRYLKEHTLDDRQIQELSERIAQFHASAEATIEQDDFGHPDNLIHPMLENFPPLLKSFPHPEQQYRLKQLAEWTHFTQKTLYDDLLARKADGFVRACHGDMHLDNITLLNDVPTLFDGIEFNEQFRWIDVMNDLAFLMIDLDNRQQVVLKRKILSQYLSLTGDYNGLKFLRFYQIYRSMVRSKITALRYHQLPKGSFEAEQHFDLALQYLKQAEDDAYALPEPKLILMVGVSGSGKSHYAQALLNHLDAIVISSDIERKRLYGIDPTHRVPELEKTRLYAPEMSRQTYQRLHHLAKTLLAEGYSVIVDATFLKSEHRQPFLALAAQAKCRAHQLYITPNNHLEVVRRNLHERQTADTNPSDADVAVMHRQLESLEPPSETDITLTLTPGAEIDEEMLKNWLNPPL</sequence>
<dbReference type="InterPro" id="IPR027417">
    <property type="entry name" value="P-loop_NTPase"/>
</dbReference>
<dbReference type="SUPFAM" id="SSF56112">
    <property type="entry name" value="Protein kinase-like (PK-like)"/>
    <property type="match status" value="1"/>
</dbReference>
<name>A0A410H6B4_9GAMM</name>
<dbReference type="InterPro" id="IPR052732">
    <property type="entry name" value="Cell-binding_unc_protein"/>
</dbReference>
<organism evidence="1 2">
    <name type="scientific">Hydrogenovibrio thermophilus</name>
    <dbReference type="NCBI Taxonomy" id="265883"/>
    <lineage>
        <taxon>Bacteria</taxon>
        <taxon>Pseudomonadati</taxon>
        <taxon>Pseudomonadota</taxon>
        <taxon>Gammaproteobacteria</taxon>
        <taxon>Thiotrichales</taxon>
        <taxon>Piscirickettsiaceae</taxon>
        <taxon>Hydrogenovibrio</taxon>
    </lineage>
</organism>
<evidence type="ECO:0000313" key="1">
    <source>
        <dbReference type="EMBL" id="QAB16465.1"/>
    </source>
</evidence>
<keyword evidence="2" id="KW-1185">Reference proteome</keyword>
<evidence type="ECO:0000313" key="2">
    <source>
        <dbReference type="Proteomes" id="UP000285478"/>
    </source>
</evidence>
<dbReference type="AlphaFoldDB" id="A0A410H6B4"/>